<keyword evidence="8 10" id="KW-0904">Protein phosphatase</keyword>
<protein>
    <recommendedName>
        <fullName evidence="3 10">Protein phosphatase CheZ</fullName>
        <ecNumber evidence="10">3.1.3.-</ecNumber>
    </recommendedName>
    <alternativeName>
        <fullName evidence="9 10">Chemotaxis protein CheZ</fullName>
    </alternativeName>
</protein>
<comment type="subunit">
    <text evidence="10">Homodimer.</text>
</comment>
<evidence type="ECO:0000256" key="1">
    <source>
        <dbReference type="ARBA" id="ARBA00004496"/>
    </source>
</evidence>
<evidence type="ECO:0000256" key="11">
    <source>
        <dbReference type="PIRSR" id="PIRSR002884-1"/>
    </source>
</evidence>
<evidence type="ECO:0000313" key="12">
    <source>
        <dbReference type="EMBL" id="RDS81835.1"/>
    </source>
</evidence>
<dbReference type="GO" id="GO:0004721">
    <property type="term" value="F:phosphoprotein phosphatase activity"/>
    <property type="evidence" value="ECO:0007669"/>
    <property type="project" value="UniProtKB-KW"/>
</dbReference>
<evidence type="ECO:0000256" key="5">
    <source>
        <dbReference type="ARBA" id="ARBA00022500"/>
    </source>
</evidence>
<evidence type="ECO:0000256" key="10">
    <source>
        <dbReference type="PIRNR" id="PIRNR002884"/>
    </source>
</evidence>
<evidence type="ECO:0000313" key="13">
    <source>
        <dbReference type="Proteomes" id="UP000255334"/>
    </source>
</evidence>
<dbReference type="Gene3D" id="1.10.287.500">
    <property type="entry name" value="Helix hairpin bin"/>
    <property type="match status" value="1"/>
</dbReference>
<keyword evidence="6 10" id="KW-0283">Flagellar rotation</keyword>
<dbReference type="PANTHER" id="PTHR43693:SF1">
    <property type="entry name" value="PROTEIN PHOSPHATASE CHEZ"/>
    <property type="match status" value="1"/>
</dbReference>
<keyword evidence="4 10" id="KW-0963">Cytoplasm</keyword>
<evidence type="ECO:0000256" key="9">
    <source>
        <dbReference type="ARBA" id="ARBA00029599"/>
    </source>
</evidence>
<name>A0A370X0U1_9GAMM</name>
<dbReference type="InterPro" id="IPR007439">
    <property type="entry name" value="Chemotax_Pase_CheZ"/>
</dbReference>
<keyword evidence="7 10" id="KW-0378">Hydrolase</keyword>
<keyword evidence="5 10" id="KW-0145">Chemotaxis</keyword>
<dbReference type="Proteomes" id="UP000255334">
    <property type="component" value="Unassembled WGS sequence"/>
</dbReference>
<keyword evidence="13" id="KW-1185">Reference proteome</keyword>
<dbReference type="PANTHER" id="PTHR43693">
    <property type="entry name" value="PROTEIN PHOSPHATASE CHEZ"/>
    <property type="match status" value="1"/>
</dbReference>
<evidence type="ECO:0000256" key="3">
    <source>
        <dbReference type="ARBA" id="ARBA00018484"/>
    </source>
</evidence>
<proteinExistence type="inferred from homology"/>
<dbReference type="InterPro" id="IPR050992">
    <property type="entry name" value="CheZ_family_phosphatases"/>
</dbReference>
<dbReference type="GO" id="GO:0050920">
    <property type="term" value="P:regulation of chemotaxis"/>
    <property type="evidence" value="ECO:0007669"/>
    <property type="project" value="InterPro"/>
</dbReference>
<evidence type="ECO:0000256" key="6">
    <source>
        <dbReference type="ARBA" id="ARBA00022779"/>
    </source>
</evidence>
<comment type="subcellular location">
    <subcellularLocation>
        <location evidence="1 10">Cytoplasm</location>
    </subcellularLocation>
</comment>
<comment type="similarity">
    <text evidence="2 10">Belongs to the CheZ family.</text>
</comment>
<dbReference type="RefSeq" id="WP_115478991.1">
    <property type="nucleotide sequence ID" value="NZ_QRBF01000006.1"/>
</dbReference>
<dbReference type="GO" id="GO:0006935">
    <property type="term" value="P:chemotaxis"/>
    <property type="evidence" value="ECO:0007669"/>
    <property type="project" value="UniProtKB-KW"/>
</dbReference>
<dbReference type="GO" id="GO:0005737">
    <property type="term" value="C:cytoplasm"/>
    <property type="evidence" value="ECO:0007669"/>
    <property type="project" value="UniProtKB-SubCell"/>
</dbReference>
<dbReference type="GO" id="GO:0009288">
    <property type="term" value="C:bacterial-type flagellum"/>
    <property type="evidence" value="ECO:0007669"/>
    <property type="project" value="InterPro"/>
</dbReference>
<dbReference type="AlphaFoldDB" id="A0A370X0U1"/>
<accession>A0A370X0U1</accession>
<reference evidence="12 13" key="1">
    <citation type="submission" date="2018-07" db="EMBL/GenBank/DDBJ databases">
        <title>Dyella monticola sp. nov. and Dyella psychrodurans sp. nov. isolated from monsoon evergreen broad-leaved forest soil of Dinghu Mountain, China.</title>
        <authorList>
            <person name="Gao Z."/>
            <person name="Qiu L."/>
        </authorList>
    </citation>
    <scope>NUCLEOTIDE SEQUENCE [LARGE SCALE GENOMIC DNA]</scope>
    <source>
        <strain evidence="12 13">4MSK11</strain>
    </source>
</reference>
<dbReference type="EC" id="3.1.3.-" evidence="10"/>
<dbReference type="OrthoDB" id="9773007at2"/>
<evidence type="ECO:0000256" key="2">
    <source>
        <dbReference type="ARBA" id="ARBA00005908"/>
    </source>
</evidence>
<comment type="caution">
    <text evidence="12">The sequence shown here is derived from an EMBL/GenBank/DDBJ whole genome shotgun (WGS) entry which is preliminary data.</text>
</comment>
<organism evidence="12 13">
    <name type="scientific">Dyella psychrodurans</name>
    <dbReference type="NCBI Taxonomy" id="1927960"/>
    <lineage>
        <taxon>Bacteria</taxon>
        <taxon>Pseudomonadati</taxon>
        <taxon>Pseudomonadota</taxon>
        <taxon>Gammaproteobacteria</taxon>
        <taxon>Lysobacterales</taxon>
        <taxon>Rhodanobacteraceae</taxon>
        <taxon>Dyella</taxon>
    </lineage>
</organism>
<dbReference type="GO" id="GO:0097588">
    <property type="term" value="P:archaeal or bacterial-type flagellum-dependent cell motility"/>
    <property type="evidence" value="ECO:0007669"/>
    <property type="project" value="UniProtKB-KW"/>
</dbReference>
<comment type="function">
    <text evidence="10">Plays an important role in bacterial chemotaxis signal transduction pathway by accelerating the dephosphorylation of phosphorylated CheY (CheY-P).</text>
</comment>
<gene>
    <name evidence="12" type="ORF">DWU99_15535</name>
</gene>
<dbReference type="Pfam" id="PF04344">
    <property type="entry name" value="CheZ"/>
    <property type="match status" value="1"/>
</dbReference>
<evidence type="ECO:0000256" key="7">
    <source>
        <dbReference type="ARBA" id="ARBA00022801"/>
    </source>
</evidence>
<dbReference type="EMBL" id="QRBF01000006">
    <property type="protein sequence ID" value="RDS81835.1"/>
    <property type="molecule type" value="Genomic_DNA"/>
</dbReference>
<evidence type="ECO:0000256" key="8">
    <source>
        <dbReference type="ARBA" id="ARBA00022912"/>
    </source>
</evidence>
<feature type="site" description="Enhances dephosphorylation of CheY-P" evidence="11">
    <location>
        <position position="161"/>
    </location>
</feature>
<dbReference type="SUPFAM" id="SSF75708">
    <property type="entry name" value="Chemotaxis phosphatase CheZ"/>
    <property type="match status" value="1"/>
</dbReference>
<dbReference type="PIRSF" id="PIRSF002884">
    <property type="entry name" value="CheZ"/>
    <property type="match status" value="1"/>
</dbReference>
<sequence>MNAMTSTTMNETLPAEVLALLNSSDGAAFEQALDAMVRQREQHLFRALGVLARDLHGAVSRLGSDLANEGVPESMTDARNYLAEVLDMSSKAAHRSLDFVDRMRPEADVLSANAAAVLDHNNNPNDPAAALARQAQVFADACAEGLNDMVLVQSWQDLAGQRVKKVVAFIESVESSLLELVRLTGALAGREAPVEVAKVSSQDEVDRLLSEFGF</sequence>
<evidence type="ECO:0000256" key="4">
    <source>
        <dbReference type="ARBA" id="ARBA00022490"/>
    </source>
</evidence>